<keyword evidence="2" id="KW-1185">Reference proteome</keyword>
<evidence type="ECO:0000313" key="1">
    <source>
        <dbReference type="EMBL" id="KNZ43365.1"/>
    </source>
</evidence>
<protein>
    <submittedName>
        <fullName evidence="1">Uncharacterized protein</fullName>
    </submittedName>
</protein>
<sequence length="62" mass="7057">MENSNIREIIEKYCEIKDDRKYIKCANAFKAAEELNIGVAEVGKFCHGKNIKIMGCQLGCFK</sequence>
<reference evidence="2" key="1">
    <citation type="submission" date="2015-07" db="EMBL/GenBank/DDBJ databases">
        <title>Draft genome sequence of Acetobacterium bakii DSM 8293, a potential psychrophilic chemical producer through syngas fermentation.</title>
        <authorList>
            <person name="Song Y."/>
            <person name="Hwang S."/>
            <person name="Cho B.-K."/>
        </authorList>
    </citation>
    <scope>NUCLEOTIDE SEQUENCE [LARGE SCALE GENOMIC DNA]</scope>
    <source>
        <strain evidence="2">DSM 8239</strain>
    </source>
</reference>
<organism evidence="1 2">
    <name type="scientific">Acetobacterium bakii</name>
    <dbReference type="NCBI Taxonomy" id="52689"/>
    <lineage>
        <taxon>Bacteria</taxon>
        <taxon>Bacillati</taxon>
        <taxon>Bacillota</taxon>
        <taxon>Clostridia</taxon>
        <taxon>Eubacteriales</taxon>
        <taxon>Eubacteriaceae</taxon>
        <taxon>Acetobacterium</taxon>
    </lineage>
</organism>
<dbReference type="OrthoDB" id="9802573at2"/>
<comment type="caution">
    <text evidence="1">The sequence shown here is derived from an EMBL/GenBank/DDBJ whole genome shotgun (WGS) entry which is preliminary data.</text>
</comment>
<name>A0A0L6U6G5_9FIRM</name>
<dbReference type="STRING" id="52689.AKG39_01295"/>
<accession>A0A0L6U6G5</accession>
<evidence type="ECO:0000313" key="2">
    <source>
        <dbReference type="Proteomes" id="UP000036873"/>
    </source>
</evidence>
<dbReference type="Proteomes" id="UP000036873">
    <property type="component" value="Unassembled WGS sequence"/>
</dbReference>
<proteinExistence type="predicted"/>
<gene>
    <name evidence="1" type="ORF">AKG39_01295</name>
</gene>
<dbReference type="AlphaFoldDB" id="A0A0L6U6G5"/>
<dbReference type="RefSeq" id="WP_050738553.1">
    <property type="nucleotide sequence ID" value="NZ_LGYO01000004.1"/>
</dbReference>
<dbReference type="EMBL" id="LGYO01000004">
    <property type="protein sequence ID" value="KNZ43365.1"/>
    <property type="molecule type" value="Genomic_DNA"/>
</dbReference>